<dbReference type="InterPro" id="IPR003615">
    <property type="entry name" value="HNH_nuc"/>
</dbReference>
<evidence type="ECO:0000313" key="3">
    <source>
        <dbReference type="EMBL" id="KKM46424.1"/>
    </source>
</evidence>
<protein>
    <recommendedName>
        <fullName evidence="2">HNH nuclease domain-containing protein</fullName>
    </recommendedName>
</protein>
<reference evidence="3 4" key="1">
    <citation type="submission" date="2015-04" db="EMBL/GenBank/DDBJ databases">
        <title>Draft genome sequence of Rathayibacter toxicus strain FH-142 (AKA 70134 or CS 32), a Western Australian isolate.</title>
        <authorList>
            <consortium name="Consortium for Microbial Forensics and Genomics (microFORGE)"/>
            <person name="Knight B.M."/>
            <person name="Roberts D.P."/>
            <person name="Lin D."/>
            <person name="Hari K."/>
            <person name="Fletcher J."/>
            <person name="Melcher U."/>
            <person name="Blagden T."/>
            <person name="Luster D.G."/>
            <person name="Sechler A.J."/>
            <person name="Schneider W.L."/>
            <person name="Winegar R.A."/>
        </authorList>
    </citation>
    <scope>NUCLEOTIDE SEQUENCE [LARGE SCALE GENOMIC DNA]</scope>
    <source>
        <strain evidence="3 4">FH142</strain>
    </source>
</reference>
<dbReference type="eggNOG" id="COG1403">
    <property type="taxonomic scope" value="Bacteria"/>
</dbReference>
<sequence>MRSHTTLVEAQLPAADRAEAAQRALVAELATVLHMSETSASALLTESRLLINQLPLTLTALRDGLISPELACIITRAALDLPPATREQFDNEAVVLARESTPPQLRQRLRVLREQLHPENLTVRHRRCAQRRALWLEGAEDGMALLHLYLPAPEAHGAFDRVNRVARSLSIVPGEQRSIGQLRADVAATLLTEAETDVTPNRSTSTPIPAGIQPRISVTVPVLTLLGHSHTPATLDGHGPIDADTARRLAAHAPSFTRLLTHPETGAVLSVGRDSYRVPADLRRYLQHRDHTCRFPGCTRTTLNADIDHTNDWHHGGATDATNLAHLCRHHHRLRHTSTWTSQQDPDGTLHWTSPTGRQHSTRAATPEPSPSY</sequence>
<dbReference type="STRING" id="145458.APU90_04330"/>
<dbReference type="Pfam" id="PF02720">
    <property type="entry name" value="DUF222"/>
    <property type="match status" value="1"/>
</dbReference>
<dbReference type="EMBL" id="LBFI01000024">
    <property type="protein sequence ID" value="KKM46424.1"/>
    <property type="molecule type" value="Genomic_DNA"/>
</dbReference>
<evidence type="ECO:0000313" key="4">
    <source>
        <dbReference type="Proteomes" id="UP000052979"/>
    </source>
</evidence>
<comment type="caution">
    <text evidence="3">The sequence shown here is derived from an EMBL/GenBank/DDBJ whole genome shotgun (WGS) entry which is preliminary data.</text>
</comment>
<feature type="compositionally biased region" description="Polar residues" evidence="1">
    <location>
        <begin position="337"/>
        <end position="364"/>
    </location>
</feature>
<dbReference type="Proteomes" id="UP000052979">
    <property type="component" value="Unassembled WGS sequence"/>
</dbReference>
<feature type="domain" description="HNH nuclease" evidence="2">
    <location>
        <begin position="281"/>
        <end position="333"/>
    </location>
</feature>
<accession>A0A0U1PV68</accession>
<dbReference type="AlphaFoldDB" id="A0A0U1PV68"/>
<evidence type="ECO:0000259" key="2">
    <source>
        <dbReference type="SMART" id="SM00507"/>
    </source>
</evidence>
<name>A0A0U1PV68_9MICO</name>
<dbReference type="InterPro" id="IPR003870">
    <property type="entry name" value="DUF222"/>
</dbReference>
<organism evidence="3 4">
    <name type="scientific">Rathayibacter toxicus</name>
    <dbReference type="NCBI Taxonomy" id="145458"/>
    <lineage>
        <taxon>Bacteria</taxon>
        <taxon>Bacillati</taxon>
        <taxon>Actinomycetota</taxon>
        <taxon>Actinomycetes</taxon>
        <taxon>Micrococcales</taxon>
        <taxon>Microbacteriaceae</taxon>
        <taxon>Rathayibacter</taxon>
    </lineage>
</organism>
<dbReference type="PATRIC" id="fig|145458.8.peg.728"/>
<gene>
    <name evidence="3" type="ORF">VT73_03155</name>
</gene>
<dbReference type="Gene3D" id="1.10.30.50">
    <property type="match status" value="1"/>
</dbReference>
<keyword evidence="4" id="KW-1185">Reference proteome</keyword>
<proteinExistence type="predicted"/>
<evidence type="ECO:0000256" key="1">
    <source>
        <dbReference type="SAM" id="MobiDB-lite"/>
    </source>
</evidence>
<dbReference type="SMART" id="SM00507">
    <property type="entry name" value="HNHc"/>
    <property type="match status" value="1"/>
</dbReference>
<feature type="region of interest" description="Disordered" evidence="1">
    <location>
        <begin position="336"/>
        <end position="373"/>
    </location>
</feature>
<dbReference type="CDD" id="cd00085">
    <property type="entry name" value="HNHc"/>
    <property type="match status" value="1"/>
</dbReference>